<dbReference type="AlphaFoldDB" id="A0AAF0D1V0"/>
<name>A0AAF0D1V0_ODILC</name>
<organism evidence="1 2">
    <name type="scientific">Odinarchaeota yellowstonii (strain LCB_4)</name>
    <dbReference type="NCBI Taxonomy" id="1841599"/>
    <lineage>
        <taxon>Archaea</taxon>
        <taxon>Promethearchaeati</taxon>
        <taxon>Candidatus Odinarchaeota</taxon>
        <taxon>Candidatus Odinarchaeia</taxon>
        <taxon>Candidatus Odinarchaeales</taxon>
        <taxon>Candidatus Odinarchaeaceae</taxon>
        <taxon>Candidatus Odinarchaeum</taxon>
    </lineage>
</organism>
<dbReference type="KEGG" id="oyw:OdinLCB4_006735"/>
<reference evidence="1" key="1">
    <citation type="journal article" date="2017" name="Nature">
        <title>Asgard archaea illuminate the origin of eukaryotic cellular complexity.</title>
        <authorList>
            <person name="Zaremba-Niedzwiedzka K."/>
            <person name="Caceres E.F."/>
            <person name="Saw J.H."/>
            <person name="Backstrom D."/>
            <person name="Juzokaite L."/>
            <person name="Vancaester E."/>
            <person name="Seitz K.W."/>
            <person name="Anantharaman K."/>
            <person name="Starnawski P."/>
            <person name="Kjeldsen K.U."/>
            <person name="Scott M.B."/>
            <person name="Nunoura T."/>
            <person name="Banfield J.F."/>
            <person name="Schramm A."/>
            <person name="Baker B.J."/>
            <person name="Spang A."/>
            <person name="Ettema T.J.G."/>
        </authorList>
    </citation>
    <scope>NUCLEOTIDE SEQUENCE</scope>
    <source>
        <strain evidence="1">LCB_4</strain>
    </source>
</reference>
<dbReference type="EMBL" id="CP091871">
    <property type="protein sequence ID" value="WEU40162.1"/>
    <property type="molecule type" value="Genomic_DNA"/>
</dbReference>
<evidence type="ECO:0000313" key="1">
    <source>
        <dbReference type="EMBL" id="WEU40162.1"/>
    </source>
</evidence>
<accession>A0AAF0D1V0</accession>
<proteinExistence type="predicted"/>
<reference evidence="1" key="2">
    <citation type="journal article" date="2022" name="Nat. Microbiol.">
        <title>A closed Candidatus Odinarchaeum chromosome exposes Asgard archaeal viruses.</title>
        <authorList>
            <person name="Tamarit D."/>
            <person name="Caceres E.F."/>
            <person name="Krupovic M."/>
            <person name="Nijland R."/>
            <person name="Eme L."/>
            <person name="Robinson N.P."/>
            <person name="Ettema T.J.G."/>
        </authorList>
    </citation>
    <scope>NUCLEOTIDE SEQUENCE</scope>
    <source>
        <strain evidence="1">LCB_4</strain>
    </source>
</reference>
<protein>
    <submittedName>
        <fullName evidence="1">Uncharacterized protein</fullName>
    </submittedName>
</protein>
<evidence type="ECO:0000313" key="2">
    <source>
        <dbReference type="Proteomes" id="UP000186851"/>
    </source>
</evidence>
<gene>
    <name evidence="1" type="ORF">OdinLCB4_006735</name>
</gene>
<dbReference type="Proteomes" id="UP000186851">
    <property type="component" value="Chromosome"/>
</dbReference>
<sequence>MFLSILAAPAVEEILTRYYFLKILLLEHLEFNPAAAVILANLFFYPCMV</sequence>